<gene>
    <name evidence="2" type="ORF">CXU22_05595</name>
</gene>
<feature type="compositionally biased region" description="Basic and acidic residues" evidence="1">
    <location>
        <begin position="191"/>
        <end position="203"/>
    </location>
</feature>
<feature type="compositionally biased region" description="Low complexity" evidence="1">
    <location>
        <begin position="207"/>
        <end position="348"/>
    </location>
</feature>
<dbReference type="PANTHER" id="PTHR32305:SF15">
    <property type="entry name" value="PROTEIN RHSA-RELATED"/>
    <property type="match status" value="1"/>
</dbReference>
<comment type="caution">
    <text evidence="2">The sequence shown here is derived from an EMBL/GenBank/DDBJ whole genome shotgun (WGS) entry which is preliminary data.</text>
</comment>
<dbReference type="Proteomes" id="UP000236000">
    <property type="component" value="Unassembled WGS sequence"/>
</dbReference>
<evidence type="ECO:0000313" key="3">
    <source>
        <dbReference type="Proteomes" id="UP000236000"/>
    </source>
</evidence>
<reference evidence="2 3" key="1">
    <citation type="journal article" date="2017" name="BMC Genomics">
        <title>Genome sequencing of 39 Akkermansia muciniphila isolates reveals its population structure, genomic and functional diverisity, and global distribution in mammalian gut microbiotas.</title>
        <authorList>
            <person name="Guo X."/>
            <person name="Li S."/>
            <person name="Zhang J."/>
            <person name="Wu F."/>
            <person name="Li X."/>
            <person name="Wu D."/>
            <person name="Zhang M."/>
            <person name="Ou Z."/>
            <person name="Jie Z."/>
            <person name="Yan Q."/>
            <person name="Li P."/>
            <person name="Yi J."/>
            <person name="Peng Y."/>
        </authorList>
    </citation>
    <scope>NUCLEOTIDE SEQUENCE [LARGE SCALE GENOMIC DNA]</scope>
    <source>
        <strain evidence="2 3">GP24</strain>
    </source>
</reference>
<feature type="region of interest" description="Disordered" evidence="1">
    <location>
        <begin position="171"/>
        <end position="409"/>
    </location>
</feature>
<dbReference type="OrthoDB" id="174505at2"/>
<evidence type="ECO:0008006" key="4">
    <source>
        <dbReference type="Google" id="ProtNLM"/>
    </source>
</evidence>
<evidence type="ECO:0000256" key="1">
    <source>
        <dbReference type="SAM" id="MobiDB-lite"/>
    </source>
</evidence>
<sequence>MNNSENPTDPLNIPFVAMGEGNVPLAGDVFEGPDNTPARLEIVPQPQDTTHIWHGYIKVTVPGTHYFRIDADSSITLSIPAKNFTMIKSAGTLNTALKSVYLDQKGYYYCEITHHHYASMGYPYEGCVALVSTSGYPLAGTYRTNNTGASRLAAGTGMILKRLYIQQLVPDSSSSSSDDRENPEWGFSSSSEEKPDTDPKPDPGPDPSSSAEPWWPWPGPSSSAPPSSSTPSSSESSSSCPPVSSSESSAPPASSSESSAPPVSSSESSAPPASSSESSAPPVSSSESSAPPASSSESSAPPVSSSESSAPPSSSESSSESSSLSSEPSGSEPSGESSNSEESSSSDPPSDEEECPTCTECDKDCSQGDGEDGQRIPFGDDQNSGECEGSGGVGGNPDPPPPTRSRMRAAGEPIHCGIPFRYDSPMEWTMTYHDQAREAVIKRPSGRCQYYKAAAGSATGERQGMTRRDGSLAQYLNRDLTPCTEGMPAYVKVVRADGSAQQFSVATGKVVEVTTKTGATMSAEAYANSVQVTRDSAGEVTSVWSLTQGLLQLTRSTGHLDIEWYAPKQVSGNAQSGWITQGDPVKTYSYTCRYDGAVKVMDIINQQNGQTTLCIERRIKENNVTIIEGEGDERIVTTYERNYLPDGKWEEIKTVRGINEETPASCTRTIKKSTAGGWLVLSKTEGYGAPEAETTTYTYNEQYRVSLEIKPDGGYTRYEYDSQGRVTLEASPWTDSTIELVTRTTYANQRFNDCRPALVKKSYLYEDGRENGLITTSYTYENSSQVNRTTKVHTPEYFALPQTEVTELYGDGATPSYAQGRTKMDQAANGVQQVWTYEETTLYGAANKAVRESRVNGVIVSGRSERTIQYIALDGTVTREENYVHTGNGWTLTATADYEYDEQRRRTKTTGGNGRISTTEWMCCGPLREVNEDGVMTSYGYNTTRQLVETIRSATDTTPETITSFTRDAAGRVLTEDTYIGSMHRQASTTYDVLGRVKRKMDELGRVTTFTYANRGLKETVTLPTGAEQWTERNYDGSLHAQSLPGEYPLMFHYGTSSVGKIMTSQIIGTDQWISYEEFDAFNRRGALMGTRIGSDRDYFMKVMTGYNGNGQLAERVERGVKTTYEYDLMGALCREIRPLSTSPTPYNSPYREYAYEYEAKTEGVYRKTTVTDYNAQGYPLTSTREELVSELSPTLESKTIETDIYGHVTTTWTEYSGATRRKVQQSISTSSITAETLVTDGFTVSQKDHAGVTTTWSRAYTVTGSMVIQTNGRGNAVTEKKDIAGRTIQVTDAAGNAVSIAYDLLTGQPSVLTDALGKTTCYKYDIYGRKTAEYGTAIQPACFAYDEAGNMIRLTTFRSTGETITTDPSSRTDGDVTEWVYAWQEKVVLKKTYADGSAVTTQYGDMNRVASVTDAQGQTVTYDYYVDTGLLKSQLYSGGKAPNIHYDYNHLGGLVEIKDGSGTREITYDSYGKPDTEKVTIGGIEYSLKENYDSCGRSSGYELTGGSGTSLLHAVQGYGTDGRLTTAGIQTAAGMQAFGYSYLSGTHLPGTLTIPGGVSRELAYEEHRDLPTHISYKKDGASIAARTQTYDALGRPVTRSQQRGTEAVRNDVFTYNDRRELTGATLGGLNYAYDYDNIGNRKTAQEIVGEISYEANSLNQYTGITNSTLNSPPSTLEQPFSPTFDADGNQTLIHTETGVWEVTYNAANRPVKFKRGDNTEMECGYDYMGRRWFKKITQNGTVTTHECYLYRGYLQIAALDMLQNATVKHAILWDPQEPVATRPLALLAGGNMYMYGFDFNKNVTELLNDQGQRIASYDYAPYGAATAVGDVAEVNPLQWSSEIYDPELRLAYYNFRHYSSGDGRWINRDLMGESGGVNLYAFADNGPVNYFDQLGKFSSKKECEQAAKGRKAALVKAEQDRKDTGGVFFYSWELIVDHVSDNIKYSCTCDKKTKDWSYKLSGSIEVSYRYKHGVADIPGDIEAMGEWTGDSRKKIIPVNEP</sequence>
<proteinExistence type="predicted"/>
<protein>
    <recommendedName>
        <fullName evidence="4">Sugar-binding protein</fullName>
    </recommendedName>
</protein>
<dbReference type="InterPro" id="IPR050708">
    <property type="entry name" value="T6SS_VgrG/RHS"/>
</dbReference>
<dbReference type="NCBIfam" id="TIGR03696">
    <property type="entry name" value="Rhs_assc_core"/>
    <property type="match status" value="1"/>
</dbReference>
<dbReference type="Gene3D" id="2.180.10.10">
    <property type="entry name" value="RHS repeat-associated core"/>
    <property type="match status" value="2"/>
</dbReference>
<dbReference type="PANTHER" id="PTHR32305">
    <property type="match status" value="1"/>
</dbReference>
<evidence type="ECO:0000313" key="2">
    <source>
        <dbReference type="EMBL" id="PNC18110.1"/>
    </source>
</evidence>
<name>A0A2N8HDT4_9BACT</name>
<dbReference type="InterPro" id="IPR022385">
    <property type="entry name" value="Rhs_assc_core"/>
</dbReference>
<dbReference type="EMBL" id="PJKA01000010">
    <property type="protein sequence ID" value="PNC18110.1"/>
    <property type="molecule type" value="Genomic_DNA"/>
</dbReference>
<accession>A0A2N8HDT4</accession>
<organism evidence="2 3">
    <name type="scientific">Akkermansia muciniphila</name>
    <dbReference type="NCBI Taxonomy" id="239935"/>
    <lineage>
        <taxon>Bacteria</taxon>
        <taxon>Pseudomonadati</taxon>
        <taxon>Verrucomicrobiota</taxon>
        <taxon>Verrucomicrobiia</taxon>
        <taxon>Verrucomicrobiales</taxon>
        <taxon>Akkermansiaceae</taxon>
        <taxon>Akkermansia</taxon>
    </lineage>
</organism>